<dbReference type="Pfam" id="PF14776">
    <property type="entry name" value="UNC-79"/>
    <property type="match status" value="1"/>
</dbReference>
<protein>
    <submittedName>
        <fullName evidence="1">Uncharacterized protein</fullName>
    </submittedName>
</protein>
<dbReference type="AlphaFoldDB" id="A0AAV5VKE6"/>
<dbReference type="PANTHER" id="PTHR21696:SF2">
    <property type="entry name" value="PROTEIN UNC-79 HOMOLOG"/>
    <property type="match status" value="1"/>
</dbReference>
<name>A0AAV5VKE6_9BILA</name>
<keyword evidence="2" id="KW-1185">Reference proteome</keyword>
<sequence length="1202" mass="134696">VSAKIRSLSEFQARILNSQQEANKSPSSAEIIATLRYFQCTLVSFLKDLPPDAQIGFVRRYSSDSNRLNLCPNLNYSGLFYAINNLLDVFHLIPASHKDIAEAILETLKALIPFLDRDSLDQLPILLASQLGVFPAELHKSIVHVIADCLLPFSLTSDSITRISIPALLMLIFQHTPDPTLHTWIIEAAMAQTENIYGDVIAVLAKGTSPSRVTAANLLFHYWPFSNPHVLHRKLIQYKVHAWTPIACQYGTCAEKGPSVRKCYDPSICSGSVDTAPPIFVCRRCSEAIQSEGRVQMENLLQPMSSGSNATTCQNKSCSSSSRIAVSTCFSPDCVKHHNYVPIRLCLECLEREHRSTETETHLTHEGSSVVWGTPLEWEMIEAIVKLLRETSHNLGGGESEGKRPKWLRQLEGGQQAGKEVDKMSDERRMLSRFGIWLMAALCPPVPEANERALHYVMEAVFEWFATTALLPNDNMGSSLEQLKTEFVSDWLNLAIRNHYDVFVDVLSPAAIKEVEDRPRVEEMKEALGKLLSLTPYDIVSLETWSRVMPKWLQCIYDNSEEEHLRELKIVLSKIFEPDLCPLPFDTPKVFEFITKELVSGDFERMNCALKWIHQLSRMEIRVPLSMLLTDFAECFKLLPTMDIPKIEEGIDLDDDDVCTHVVVIDILVMQFRLNEISSHEMTSTAEKLFSAMALLLRTPMQVGPHVCHSSDMDEFADCNPCQQAAFFYQMVLSLVSSVSPKQEMLIETREEDVAELAEITSPTSSLPSTVLSPQPHPHTAASPSFLIPPPSSSMVIQRANVVEEGMEYVGILPTEEVETANAETTTMTESDVGRETCHVLMSTLVQGKTGSTPMLATPSSRTVENECFWETSVGRFKFAFDALPAQLRFIFALYKNMDGERDPDVELFILQTLKILCLHCEVMTHSRREHRGFLIWMHENIIVGEVASLLLIHACTFPSGEEMLWRIVPKHFTSQDWKVRFDAVGRATVFFHLARASAVKANKVVQWALSSLFFHLTTSTGDPNPSVAQRALTSLRALPSGVLRLLTICVESQFDACIIDRPLLIHAMRTLATQVPEETTLSFDFFIQLFETLVLEAQLASQSEDSSLFVQVVDSEDEEGGSTVKDLSRTDPMSEIYVRKVTKAKKAIENAATARSIAKTLIGKGMKHQLFFVSPDVPSESIYRLISLNSLSLTSRRGLAV</sequence>
<dbReference type="Proteomes" id="UP001432322">
    <property type="component" value="Unassembled WGS sequence"/>
</dbReference>
<organism evidence="1 2">
    <name type="scientific">Pristionchus fissidentatus</name>
    <dbReference type="NCBI Taxonomy" id="1538716"/>
    <lineage>
        <taxon>Eukaryota</taxon>
        <taxon>Metazoa</taxon>
        <taxon>Ecdysozoa</taxon>
        <taxon>Nematoda</taxon>
        <taxon>Chromadorea</taxon>
        <taxon>Rhabditida</taxon>
        <taxon>Rhabditina</taxon>
        <taxon>Diplogasteromorpha</taxon>
        <taxon>Diplogasteroidea</taxon>
        <taxon>Neodiplogasteridae</taxon>
        <taxon>Pristionchus</taxon>
    </lineage>
</organism>
<reference evidence="1" key="1">
    <citation type="submission" date="2023-10" db="EMBL/GenBank/DDBJ databases">
        <title>Genome assembly of Pristionchus species.</title>
        <authorList>
            <person name="Yoshida K."/>
            <person name="Sommer R.J."/>
        </authorList>
    </citation>
    <scope>NUCLEOTIDE SEQUENCE</scope>
    <source>
        <strain evidence="1">RS5133</strain>
    </source>
</reference>
<gene>
    <name evidence="1" type="ORF">PFISCL1PPCAC_10040</name>
</gene>
<evidence type="ECO:0000313" key="1">
    <source>
        <dbReference type="EMBL" id="GMT18743.1"/>
    </source>
</evidence>
<dbReference type="SUPFAM" id="SSF48371">
    <property type="entry name" value="ARM repeat"/>
    <property type="match status" value="1"/>
</dbReference>
<dbReference type="EMBL" id="BTSY01000003">
    <property type="protein sequence ID" value="GMT18743.1"/>
    <property type="molecule type" value="Genomic_DNA"/>
</dbReference>
<comment type="caution">
    <text evidence="1">The sequence shown here is derived from an EMBL/GenBank/DDBJ whole genome shotgun (WGS) entry which is preliminary data.</text>
</comment>
<feature type="non-terminal residue" evidence="1">
    <location>
        <position position="1"/>
    </location>
</feature>
<dbReference type="InterPro" id="IPR024855">
    <property type="entry name" value="UNC79"/>
</dbReference>
<accession>A0AAV5VKE6</accession>
<proteinExistence type="predicted"/>
<dbReference type="PANTHER" id="PTHR21696">
    <property type="entry name" value="PROTEIN UNC-79 HOMOLOG"/>
    <property type="match status" value="1"/>
</dbReference>
<dbReference type="InterPro" id="IPR016024">
    <property type="entry name" value="ARM-type_fold"/>
</dbReference>
<evidence type="ECO:0000313" key="2">
    <source>
        <dbReference type="Proteomes" id="UP001432322"/>
    </source>
</evidence>